<dbReference type="AlphaFoldDB" id="A0ABD6QLH6"/>
<dbReference type="PANTHER" id="PTHR33630:SF9">
    <property type="entry name" value="CUTINASE 4"/>
    <property type="match status" value="1"/>
</dbReference>
<evidence type="ECO:0000256" key="3">
    <source>
        <dbReference type="ARBA" id="ARBA00022801"/>
    </source>
</evidence>
<sequence length="335" mass="37129">MPIRLGDRNETVRAWRAKMNAWFGGLYTRLLGPLPMDTNEYGQRAKSWQEEYERRTGQVVDGVVSDQDMRGLGIPVPSKVVIFTVAGTGANWDVGYPFDLARWQDQERVILQPIGYPAAMFPMGPSVNQGIDELVNQMRIHLDAEPSRKFILIGYSQGALVTSKVLQRMQGNGDLARYMDRCIAGVTFGNPAREHGKYVGTNNPGGQGLDPKCIANTPSWWYDYCTVGDIYGAGPGNDDHEAAEYMTSIFLAVQGHLLTGQDNLAQQVFELFLNPFGEAPAVMKAIASGIGFFTSNPPTAPHIEYHVRECVPGVTYFDHAMDYVRRVLMAGDRIS</sequence>
<dbReference type="PANTHER" id="PTHR33630">
    <property type="entry name" value="CUTINASE RV1984C-RELATED-RELATED"/>
    <property type="match status" value="1"/>
</dbReference>
<keyword evidence="2" id="KW-0719">Serine esterase</keyword>
<dbReference type="EMBL" id="MBER01000071">
    <property type="protein sequence ID" value="OMC44724.1"/>
    <property type="molecule type" value="Genomic_DNA"/>
</dbReference>
<dbReference type="Gene3D" id="1.10.10.1120">
    <property type="entry name" value="Lysin B, C-terminal linker domain"/>
    <property type="match status" value="1"/>
</dbReference>
<evidence type="ECO:0000313" key="6">
    <source>
        <dbReference type="Proteomes" id="UP000187001"/>
    </source>
</evidence>
<keyword evidence="4" id="KW-1015">Disulfide bond</keyword>
<dbReference type="RefSeq" id="WP_076205442.1">
    <property type="nucleotide sequence ID" value="NZ_MBER01000071.1"/>
</dbReference>
<organism evidence="5 6">
    <name type="scientific">Mycolicibacterium fortuitum</name>
    <name type="common">Mycobacterium fortuitum</name>
    <dbReference type="NCBI Taxonomy" id="1766"/>
    <lineage>
        <taxon>Bacteria</taxon>
        <taxon>Bacillati</taxon>
        <taxon>Actinomycetota</taxon>
        <taxon>Actinomycetes</taxon>
        <taxon>Mycobacteriales</taxon>
        <taxon>Mycobacteriaceae</taxon>
        <taxon>Mycolicibacterium</taxon>
    </lineage>
</organism>
<evidence type="ECO:0000256" key="4">
    <source>
        <dbReference type="ARBA" id="ARBA00023157"/>
    </source>
</evidence>
<dbReference type="GO" id="GO:0052689">
    <property type="term" value="F:carboxylic ester hydrolase activity"/>
    <property type="evidence" value="ECO:0007669"/>
    <property type="project" value="UniProtKB-KW"/>
</dbReference>
<keyword evidence="3" id="KW-0378">Hydrolase</keyword>
<evidence type="ECO:0000313" key="5">
    <source>
        <dbReference type="EMBL" id="OMC44724.1"/>
    </source>
</evidence>
<dbReference type="Gene3D" id="3.40.50.1820">
    <property type="entry name" value="alpha/beta hydrolase"/>
    <property type="match status" value="1"/>
</dbReference>
<dbReference type="SUPFAM" id="SSF53474">
    <property type="entry name" value="alpha/beta-Hydrolases"/>
    <property type="match status" value="1"/>
</dbReference>
<accession>A0ABD6QLH6</accession>
<comment type="caution">
    <text evidence="5">The sequence shown here is derived from an EMBL/GenBank/DDBJ whole genome shotgun (WGS) entry which is preliminary data.</text>
</comment>
<dbReference type="Proteomes" id="UP000187001">
    <property type="component" value="Unassembled WGS sequence"/>
</dbReference>
<dbReference type="InterPro" id="IPR000675">
    <property type="entry name" value="Cutinase/axe"/>
</dbReference>
<dbReference type="Pfam" id="PF01083">
    <property type="entry name" value="Cutinase"/>
    <property type="match status" value="1"/>
</dbReference>
<proteinExistence type="inferred from homology"/>
<evidence type="ECO:0000256" key="1">
    <source>
        <dbReference type="ARBA" id="ARBA00007534"/>
    </source>
</evidence>
<evidence type="ECO:0008006" key="7">
    <source>
        <dbReference type="Google" id="ProtNLM"/>
    </source>
</evidence>
<gene>
    <name evidence="5" type="ORF">A5742_27520</name>
</gene>
<reference evidence="5 6" key="1">
    <citation type="submission" date="2016-07" db="EMBL/GenBank/DDBJ databases">
        <authorList>
            <person name="Sutton G."/>
            <person name="Brinkac L."/>
            <person name="Sanka R."/>
            <person name="Adams M."/>
            <person name="Lau E."/>
            <person name="Kumar A."/>
            <person name="Macaden R."/>
        </authorList>
    </citation>
    <scope>NUCLEOTIDE SEQUENCE [LARGE SCALE GENOMIC DNA]</scope>
    <source>
        <strain evidence="5 6">GA-0871</strain>
    </source>
</reference>
<comment type="similarity">
    <text evidence="1">Belongs to the cutinase family.</text>
</comment>
<dbReference type="SMART" id="SM01110">
    <property type="entry name" value="Cutinase"/>
    <property type="match status" value="1"/>
</dbReference>
<dbReference type="InterPro" id="IPR041855">
    <property type="entry name" value="Lysin_B_C_ter"/>
</dbReference>
<dbReference type="InterPro" id="IPR029058">
    <property type="entry name" value="AB_hydrolase_fold"/>
</dbReference>
<name>A0ABD6QLH6_MYCFO</name>
<protein>
    <recommendedName>
        <fullName evidence="7">Lysin B</fullName>
    </recommendedName>
</protein>
<evidence type="ECO:0000256" key="2">
    <source>
        <dbReference type="ARBA" id="ARBA00022487"/>
    </source>
</evidence>